<dbReference type="OrthoDB" id="9815712at2"/>
<dbReference type="InterPro" id="IPR017871">
    <property type="entry name" value="ABC_transporter-like_CS"/>
</dbReference>
<gene>
    <name evidence="9" type="ORF">E2F50_06075</name>
</gene>
<dbReference type="InterPro" id="IPR013563">
    <property type="entry name" value="Oligopep_ABC_C"/>
</dbReference>
<dbReference type="GO" id="GO:0005524">
    <property type="term" value="F:ATP binding"/>
    <property type="evidence" value="ECO:0007669"/>
    <property type="project" value="UniProtKB-KW"/>
</dbReference>
<dbReference type="InterPro" id="IPR027417">
    <property type="entry name" value="P-loop_NTPase"/>
</dbReference>
<evidence type="ECO:0000313" key="9">
    <source>
        <dbReference type="EMBL" id="TDK39668.1"/>
    </source>
</evidence>
<keyword evidence="10" id="KW-1185">Reference proteome</keyword>
<organism evidence="9 10">
    <name type="scientific">Rhizobium deserti</name>
    <dbReference type="NCBI Taxonomy" id="2547961"/>
    <lineage>
        <taxon>Bacteria</taxon>
        <taxon>Pseudomonadati</taxon>
        <taxon>Pseudomonadota</taxon>
        <taxon>Alphaproteobacteria</taxon>
        <taxon>Hyphomicrobiales</taxon>
        <taxon>Rhizobiaceae</taxon>
        <taxon>Rhizobium/Agrobacterium group</taxon>
        <taxon>Rhizobium</taxon>
    </lineage>
</organism>
<evidence type="ECO:0000256" key="7">
    <source>
        <dbReference type="ARBA" id="ARBA00023136"/>
    </source>
</evidence>
<comment type="subcellular location">
    <subcellularLocation>
        <location evidence="1">Cell inner membrane</location>
        <topology evidence="1">Peripheral membrane protein</topology>
    </subcellularLocation>
</comment>
<dbReference type="GO" id="GO:0055085">
    <property type="term" value="P:transmembrane transport"/>
    <property type="evidence" value="ECO:0007669"/>
    <property type="project" value="UniProtKB-ARBA"/>
</dbReference>
<evidence type="ECO:0000256" key="5">
    <source>
        <dbReference type="ARBA" id="ARBA00022741"/>
    </source>
</evidence>
<dbReference type="GO" id="GO:0005886">
    <property type="term" value="C:plasma membrane"/>
    <property type="evidence" value="ECO:0007669"/>
    <property type="project" value="UniProtKB-SubCell"/>
</dbReference>
<dbReference type="AlphaFoldDB" id="A0A4R5UPC7"/>
<keyword evidence="3" id="KW-0813">Transport</keyword>
<keyword evidence="6 9" id="KW-0067">ATP-binding</keyword>
<dbReference type="InterPro" id="IPR003439">
    <property type="entry name" value="ABC_transporter-like_ATP-bd"/>
</dbReference>
<dbReference type="CDD" id="cd03257">
    <property type="entry name" value="ABC_NikE_OppD_transporters"/>
    <property type="match status" value="1"/>
</dbReference>
<dbReference type="PANTHER" id="PTHR43297:SF2">
    <property type="entry name" value="DIPEPTIDE TRANSPORT ATP-BINDING PROTEIN DPPD"/>
    <property type="match status" value="1"/>
</dbReference>
<dbReference type="NCBIfam" id="TIGR01727">
    <property type="entry name" value="oligo_HPY"/>
    <property type="match status" value="1"/>
</dbReference>
<proteinExistence type="inferred from homology"/>
<reference evidence="9 10" key="1">
    <citation type="submission" date="2019-03" db="EMBL/GenBank/DDBJ databases">
        <title>Rhizobium sp. nov., an bacterium isolated from biocrust in Mu Us Desert.</title>
        <authorList>
            <person name="Lixiong L."/>
        </authorList>
    </citation>
    <scope>NUCLEOTIDE SEQUENCE [LARGE SCALE GENOMIC DNA]</scope>
    <source>
        <strain evidence="9 10">SPY-1</strain>
    </source>
</reference>
<comment type="similarity">
    <text evidence="2">Belongs to the ABC transporter superfamily.</text>
</comment>
<keyword evidence="5" id="KW-0547">Nucleotide-binding</keyword>
<dbReference type="RefSeq" id="WP_133315114.1">
    <property type="nucleotide sequence ID" value="NZ_SMTL01000001.1"/>
</dbReference>
<sequence length="332" mass="35653">MEMQVTDPLLSVDSLTIDIGGANVVDDVSFSVAPGKVMALVGESGCGKSLTSYAMLGLLPPAARRTAGRILLQGEDLAAMTERQFRKARGKDISIIFQEPTASLDPLTTVGAQIVEAYRAHHGASRAQAYEQARQMLVDVGIADPDRRLHQYPFELSGGMCQRIMISIALICGPRVLVADEPTTALDVTIQAQILDLMKKLVADRGTAIVLITHDMGVVADIADDVAVMYAGRIAEIAPVHALFQAPKHPYTALLLASVPKLEDAPKADLATIEGTVPTPNEFGVGCRFADRCPLVTDKCRREQPPLFDCGGGHRSACWHIDRMVEICEVAA</sequence>
<dbReference type="GO" id="GO:0016887">
    <property type="term" value="F:ATP hydrolysis activity"/>
    <property type="evidence" value="ECO:0007669"/>
    <property type="project" value="InterPro"/>
</dbReference>
<keyword evidence="7" id="KW-0472">Membrane</keyword>
<dbReference type="GO" id="GO:0015833">
    <property type="term" value="P:peptide transport"/>
    <property type="evidence" value="ECO:0007669"/>
    <property type="project" value="InterPro"/>
</dbReference>
<evidence type="ECO:0000313" key="10">
    <source>
        <dbReference type="Proteomes" id="UP000295238"/>
    </source>
</evidence>
<evidence type="ECO:0000256" key="2">
    <source>
        <dbReference type="ARBA" id="ARBA00005417"/>
    </source>
</evidence>
<dbReference type="Pfam" id="PF08352">
    <property type="entry name" value="oligo_HPY"/>
    <property type="match status" value="1"/>
</dbReference>
<evidence type="ECO:0000256" key="3">
    <source>
        <dbReference type="ARBA" id="ARBA00022448"/>
    </source>
</evidence>
<dbReference type="EMBL" id="SMTL01000001">
    <property type="protein sequence ID" value="TDK39668.1"/>
    <property type="molecule type" value="Genomic_DNA"/>
</dbReference>
<feature type="domain" description="ABC transporter" evidence="8">
    <location>
        <begin position="10"/>
        <end position="256"/>
    </location>
</feature>
<dbReference type="FunFam" id="3.40.50.300:FF:000016">
    <property type="entry name" value="Oligopeptide ABC transporter ATP-binding component"/>
    <property type="match status" value="1"/>
</dbReference>
<dbReference type="SUPFAM" id="SSF52540">
    <property type="entry name" value="P-loop containing nucleoside triphosphate hydrolases"/>
    <property type="match status" value="1"/>
</dbReference>
<name>A0A4R5UPC7_9HYPH</name>
<evidence type="ECO:0000259" key="8">
    <source>
        <dbReference type="PROSITE" id="PS50893"/>
    </source>
</evidence>
<evidence type="ECO:0000256" key="6">
    <source>
        <dbReference type="ARBA" id="ARBA00022840"/>
    </source>
</evidence>
<dbReference type="PANTHER" id="PTHR43297">
    <property type="entry name" value="OLIGOPEPTIDE TRANSPORT ATP-BINDING PROTEIN APPD"/>
    <property type="match status" value="1"/>
</dbReference>
<accession>A0A4R5UPC7</accession>
<dbReference type="PROSITE" id="PS00211">
    <property type="entry name" value="ABC_TRANSPORTER_1"/>
    <property type="match status" value="1"/>
</dbReference>
<dbReference type="Gene3D" id="3.40.50.300">
    <property type="entry name" value="P-loop containing nucleotide triphosphate hydrolases"/>
    <property type="match status" value="1"/>
</dbReference>
<dbReference type="Pfam" id="PF00005">
    <property type="entry name" value="ABC_tran"/>
    <property type="match status" value="1"/>
</dbReference>
<keyword evidence="4" id="KW-1003">Cell membrane</keyword>
<evidence type="ECO:0000256" key="4">
    <source>
        <dbReference type="ARBA" id="ARBA00022475"/>
    </source>
</evidence>
<dbReference type="Proteomes" id="UP000295238">
    <property type="component" value="Unassembled WGS sequence"/>
</dbReference>
<dbReference type="SMART" id="SM00382">
    <property type="entry name" value="AAA"/>
    <property type="match status" value="1"/>
</dbReference>
<protein>
    <submittedName>
        <fullName evidence="9">ABC transporter ATP-binding protein</fullName>
    </submittedName>
</protein>
<dbReference type="InterPro" id="IPR050388">
    <property type="entry name" value="ABC_Ni/Peptide_Import"/>
</dbReference>
<evidence type="ECO:0000256" key="1">
    <source>
        <dbReference type="ARBA" id="ARBA00004417"/>
    </source>
</evidence>
<comment type="caution">
    <text evidence="9">The sequence shown here is derived from an EMBL/GenBank/DDBJ whole genome shotgun (WGS) entry which is preliminary data.</text>
</comment>
<dbReference type="InterPro" id="IPR003593">
    <property type="entry name" value="AAA+_ATPase"/>
</dbReference>
<dbReference type="PROSITE" id="PS50893">
    <property type="entry name" value="ABC_TRANSPORTER_2"/>
    <property type="match status" value="1"/>
</dbReference>